<comment type="caution">
    <text evidence="1">The sequence shown here is derived from an EMBL/GenBank/DDBJ whole genome shotgun (WGS) entry which is preliminary data.</text>
</comment>
<reference evidence="2" key="1">
    <citation type="journal article" date="2015" name="Genome">
        <title>Whole Genome Sequence of the Non-Microcystin-Producing Microcystis aeruginosa Strain NIES-44.</title>
        <authorList>
            <person name="Okano K."/>
            <person name="Miyata N."/>
            <person name="Ozaki Y."/>
        </authorList>
    </citation>
    <scope>NUCLEOTIDE SEQUENCE [LARGE SCALE GENOMIC DNA]</scope>
    <source>
        <strain evidence="2">NIES-44</strain>
    </source>
</reference>
<dbReference type="EMBL" id="BBPA01000076">
    <property type="protein sequence ID" value="GAL95827.1"/>
    <property type="molecule type" value="Genomic_DNA"/>
</dbReference>
<dbReference type="AlphaFoldDB" id="A0A0A1W187"/>
<accession>A0A0A1W187</accession>
<protein>
    <submittedName>
        <fullName evidence="1">Uncharacterized protein</fullName>
    </submittedName>
</protein>
<evidence type="ECO:0000313" key="1">
    <source>
        <dbReference type="EMBL" id="GAL95827.1"/>
    </source>
</evidence>
<gene>
    <name evidence="1" type="ORF">N44_04683</name>
</gene>
<sequence length="46" mass="5226">MLGQPNTPDIYLECRVKSLDFAEGMKPDQHNLDWLLTHLRTSGVGK</sequence>
<evidence type="ECO:0000313" key="2">
    <source>
        <dbReference type="Proteomes" id="UP000030321"/>
    </source>
</evidence>
<organism evidence="1 2">
    <name type="scientific">Microcystis aeruginosa NIES-44</name>
    <dbReference type="NCBI Taxonomy" id="449439"/>
    <lineage>
        <taxon>Bacteria</taxon>
        <taxon>Bacillati</taxon>
        <taxon>Cyanobacteriota</taxon>
        <taxon>Cyanophyceae</taxon>
        <taxon>Oscillatoriophycideae</taxon>
        <taxon>Chroococcales</taxon>
        <taxon>Microcystaceae</taxon>
        <taxon>Microcystis</taxon>
    </lineage>
</organism>
<name>A0A0A1W187_MICAE</name>
<dbReference type="Proteomes" id="UP000030321">
    <property type="component" value="Unassembled WGS sequence"/>
</dbReference>
<proteinExistence type="predicted"/>